<protein>
    <submittedName>
        <fullName evidence="1">Uncharacterized protein</fullName>
    </submittedName>
</protein>
<sequence>METCDYGTEVAHWKELQQFAGLVTISSIKNDQARANAIAVLQREFPTGSGEYKVCSSCRDSLVAEKVPPMSVSYGYTYPPKPDHLPPLNPVEERLIAPRQPFMSIRRLTHGSGQYGIKGQVVNVPINVPNTVQCLPRNVPDDVAIDGHLKRRLVCKPSYKKGLVKKRNIHEWLKHLEHSPLYKYLKIRVDWSRLANVQDDVFEPGEQQFRAPGVNEARGPARRDIRGKVRMTVEPSVDEGIRGTRASAASARDGTSTEDVVDATASIVSLDEVYCVQHFSGRNHQVTVKSEPAMAKIVDADSLVIGEERVSIVPLSSHVTQPRLQRYPGSSSVAILQGDSDQPRPDGLASRRHHWNALRAHRDDTRHSCTQLPERGRPRSDLRLEGNAAGLPALCVSSGYFRMQCTAPFCARCGIYGHVGKGCVLPCRRCGDPHETAACSLRCTYSEAAYTLQSSTHAPDYPSNSPATLASTQEDLVQVPPAGTPAASPASPEPDDHEGVLPAETPCPVDIPGKPFVELSSSREPTEHNVPEAEVSPCLPVDSCQLVINATPGHEDDAASLCNESTTSSCASSPRIEELGDAAHGNETNLARLLTAHRVLHLIRRISSGPHQNCPFTRPNSSAASSCLFGSIPAPHGYRLGPSRMRQQGSDSRYYWSSTMHANPDTSGRGATNTIDELIHQRRQAKDLKPSFMQPAADLSAYMGSPVSTSPSSVDTLPPWDHQQLTDNKPIGRLRNPVPRPSATFRRHKEEADAALRTGSLMAYTDASCTDIQVVTSTVVQGRPSISANYVYRLTTPVASVSAELLAIRHATNFVTAASTSPAPVIIIRTDSTSAIKEIRKVYNAHPVADEIHRMTAQMHGQIQIQWIPRDTISAHIQADTATHMSDTRGVRQVARTREADSAALRATSRRFMRESASPEAISPAAFGLQG</sequence>
<evidence type="ECO:0000313" key="1">
    <source>
        <dbReference type="EMBL" id="KAH7942322.1"/>
    </source>
</evidence>
<reference evidence="1" key="1">
    <citation type="submission" date="2020-05" db="EMBL/GenBank/DDBJ databases">
        <title>Large-scale comparative analyses of tick genomes elucidate their genetic diversity and vector capacities.</title>
        <authorList>
            <person name="Jia N."/>
            <person name="Wang J."/>
            <person name="Shi W."/>
            <person name="Du L."/>
            <person name="Sun Y."/>
            <person name="Zhan W."/>
            <person name="Jiang J."/>
            <person name="Wang Q."/>
            <person name="Zhang B."/>
            <person name="Ji P."/>
            <person name="Sakyi L.B."/>
            <person name="Cui X."/>
            <person name="Yuan T."/>
            <person name="Jiang B."/>
            <person name="Yang W."/>
            <person name="Lam T.T.-Y."/>
            <person name="Chang Q."/>
            <person name="Ding S."/>
            <person name="Wang X."/>
            <person name="Zhu J."/>
            <person name="Ruan X."/>
            <person name="Zhao L."/>
            <person name="Wei J."/>
            <person name="Que T."/>
            <person name="Du C."/>
            <person name="Cheng J."/>
            <person name="Dai P."/>
            <person name="Han X."/>
            <person name="Huang E."/>
            <person name="Gao Y."/>
            <person name="Liu J."/>
            <person name="Shao H."/>
            <person name="Ye R."/>
            <person name="Li L."/>
            <person name="Wei W."/>
            <person name="Wang X."/>
            <person name="Wang C."/>
            <person name="Yang T."/>
            <person name="Huo Q."/>
            <person name="Li W."/>
            <person name="Guo W."/>
            <person name="Chen H."/>
            <person name="Zhou L."/>
            <person name="Ni X."/>
            <person name="Tian J."/>
            <person name="Zhou Y."/>
            <person name="Sheng Y."/>
            <person name="Liu T."/>
            <person name="Pan Y."/>
            <person name="Xia L."/>
            <person name="Li J."/>
            <person name="Zhao F."/>
            <person name="Cao W."/>
        </authorList>
    </citation>
    <scope>NUCLEOTIDE SEQUENCE</scope>
    <source>
        <strain evidence="1">Dsil-2018</strain>
    </source>
</reference>
<dbReference type="EMBL" id="CM023476">
    <property type="protein sequence ID" value="KAH7942322.1"/>
    <property type="molecule type" value="Genomic_DNA"/>
</dbReference>
<proteinExistence type="predicted"/>
<dbReference type="Proteomes" id="UP000821865">
    <property type="component" value="Chromosome 7"/>
</dbReference>
<keyword evidence="2" id="KW-1185">Reference proteome</keyword>
<name>A0ACB8CI11_DERSI</name>
<accession>A0ACB8CI11</accession>
<gene>
    <name evidence="1" type="ORF">HPB49_022920</name>
</gene>
<evidence type="ECO:0000313" key="2">
    <source>
        <dbReference type="Proteomes" id="UP000821865"/>
    </source>
</evidence>
<organism evidence="1 2">
    <name type="scientific">Dermacentor silvarum</name>
    <name type="common">Tick</name>
    <dbReference type="NCBI Taxonomy" id="543639"/>
    <lineage>
        <taxon>Eukaryota</taxon>
        <taxon>Metazoa</taxon>
        <taxon>Ecdysozoa</taxon>
        <taxon>Arthropoda</taxon>
        <taxon>Chelicerata</taxon>
        <taxon>Arachnida</taxon>
        <taxon>Acari</taxon>
        <taxon>Parasitiformes</taxon>
        <taxon>Ixodida</taxon>
        <taxon>Ixodoidea</taxon>
        <taxon>Ixodidae</taxon>
        <taxon>Rhipicephalinae</taxon>
        <taxon>Dermacentor</taxon>
    </lineage>
</organism>
<comment type="caution">
    <text evidence="1">The sequence shown here is derived from an EMBL/GenBank/DDBJ whole genome shotgun (WGS) entry which is preliminary data.</text>
</comment>